<dbReference type="AlphaFoldDB" id="A0A935TBZ2"/>
<proteinExistence type="predicted"/>
<accession>A0A935TBZ2</accession>
<sequence>MDDYRQEFYWRKPNEGLMVALVASVCTAPDFTVWSDDPVEWKRFQAWRSAMVAGLWAAWGVRVLPVVSFESGAYEYVAAGSTWAVRSPGKGPDVVRQWVKSLSAFARDSDMGRLVLFGRELVGLDQELGVPVLVRGLRKRPDAVLLRAA</sequence>
<name>A0A935TBZ2_9PROT</name>
<evidence type="ECO:0000313" key="2">
    <source>
        <dbReference type="Proteomes" id="UP000706151"/>
    </source>
</evidence>
<reference evidence="1 2" key="1">
    <citation type="submission" date="2020-10" db="EMBL/GenBank/DDBJ databases">
        <title>Connecting structure to function with the recovery of over 1000 high-quality activated sludge metagenome-assembled genomes encoding full-length rRNA genes using long-read sequencing.</title>
        <authorList>
            <person name="Singleton C.M."/>
            <person name="Petriglieri F."/>
            <person name="Kristensen J.M."/>
            <person name="Kirkegaard R.H."/>
            <person name="Michaelsen T.Y."/>
            <person name="Andersen M.H."/>
            <person name="Karst S.M."/>
            <person name="Dueholm M.S."/>
            <person name="Nielsen P.H."/>
            <person name="Albertsen M."/>
        </authorList>
    </citation>
    <scope>NUCLEOTIDE SEQUENCE [LARGE SCALE GENOMIC DNA]</scope>
    <source>
        <strain evidence="1">Fred_18-Q3-R57-64_BAT3C.720</strain>
    </source>
</reference>
<dbReference type="Proteomes" id="UP000706151">
    <property type="component" value="Unassembled WGS sequence"/>
</dbReference>
<protein>
    <submittedName>
        <fullName evidence="1">DUF4417 domain-containing protein</fullName>
    </submittedName>
</protein>
<dbReference type="Pfam" id="PF14386">
    <property type="entry name" value="DUF4417"/>
    <property type="match status" value="1"/>
</dbReference>
<gene>
    <name evidence="1" type="ORF">IPK02_18185</name>
</gene>
<dbReference type="InterPro" id="IPR025530">
    <property type="entry name" value="DUF4417"/>
</dbReference>
<organism evidence="1 2">
    <name type="scientific">Candidatus Accumulibacter affinis</name>
    <dbReference type="NCBI Taxonomy" id="2954384"/>
    <lineage>
        <taxon>Bacteria</taxon>
        <taxon>Pseudomonadati</taxon>
        <taxon>Pseudomonadota</taxon>
        <taxon>Betaproteobacteria</taxon>
        <taxon>Candidatus Accumulibacter</taxon>
    </lineage>
</organism>
<comment type="caution">
    <text evidence="1">The sequence shown here is derived from an EMBL/GenBank/DDBJ whole genome shotgun (WGS) entry which is preliminary data.</text>
</comment>
<evidence type="ECO:0000313" key="1">
    <source>
        <dbReference type="EMBL" id="MBK7955711.1"/>
    </source>
</evidence>
<dbReference type="EMBL" id="JADJOT010000011">
    <property type="protein sequence ID" value="MBK7955711.1"/>
    <property type="molecule type" value="Genomic_DNA"/>
</dbReference>